<name>E4X1Z2_OIKDI</name>
<evidence type="ECO:0000313" key="2">
    <source>
        <dbReference type="EMBL" id="CBY23459.1"/>
    </source>
</evidence>
<gene>
    <name evidence="2" type="ORF">GSOID_T00015898001</name>
</gene>
<dbReference type="Proteomes" id="UP000001307">
    <property type="component" value="Unassembled WGS sequence"/>
</dbReference>
<dbReference type="InterPro" id="IPR036444">
    <property type="entry name" value="PLipase_A2_dom_sf"/>
</dbReference>
<accession>E4X1Z2</accession>
<sequence>MKTVEIILGFFGFAAAQAPRPTMPGTVDTMSKFREEYGTFVPDSIKLFSPFRDNVITMVSLGLKENGFSRRDIRIALEDIFTHGCHCSWNKGRHAVDKTHHFVDELDEDCLNFDHCVNCLKMDKCNIDTLEFSPLVEKNKPASCENLSGDDCQYNTCLCSTNLAQTILEKILRTNPDPFNALSFSQFHDECMKRDPIDVNTQMRKPKTNSGAERQCCGAYPNRKPFTYKPDGQACCAGKSIFQQKDEHCCSSGEIFKIGEVC</sequence>
<dbReference type="GO" id="GO:0006644">
    <property type="term" value="P:phospholipid metabolic process"/>
    <property type="evidence" value="ECO:0007669"/>
    <property type="project" value="InterPro"/>
</dbReference>
<dbReference type="InParanoid" id="E4X1Z2"/>
<dbReference type="AlphaFoldDB" id="E4X1Z2"/>
<dbReference type="OrthoDB" id="10291608at2759"/>
<evidence type="ECO:0008006" key="4">
    <source>
        <dbReference type="Google" id="ProtNLM"/>
    </source>
</evidence>
<proteinExistence type="predicted"/>
<dbReference type="GO" id="GO:0004623">
    <property type="term" value="F:phospholipase A2 activity"/>
    <property type="evidence" value="ECO:0007669"/>
    <property type="project" value="InterPro"/>
</dbReference>
<reference evidence="2" key="1">
    <citation type="journal article" date="2010" name="Science">
        <title>Plasticity of animal genome architecture unmasked by rapid evolution of a pelagic tunicate.</title>
        <authorList>
            <person name="Denoeud F."/>
            <person name="Henriet S."/>
            <person name="Mungpakdee S."/>
            <person name="Aury J.M."/>
            <person name="Da Silva C."/>
            <person name="Brinkmann H."/>
            <person name="Mikhaleva J."/>
            <person name="Olsen L.C."/>
            <person name="Jubin C."/>
            <person name="Canestro C."/>
            <person name="Bouquet J.M."/>
            <person name="Danks G."/>
            <person name="Poulain J."/>
            <person name="Campsteijn C."/>
            <person name="Adamski M."/>
            <person name="Cross I."/>
            <person name="Yadetie F."/>
            <person name="Muffato M."/>
            <person name="Louis A."/>
            <person name="Butcher S."/>
            <person name="Tsagkogeorga G."/>
            <person name="Konrad A."/>
            <person name="Singh S."/>
            <person name="Jensen M.F."/>
            <person name="Cong E.H."/>
            <person name="Eikeseth-Otteraa H."/>
            <person name="Noel B."/>
            <person name="Anthouard V."/>
            <person name="Porcel B.M."/>
            <person name="Kachouri-Lafond R."/>
            <person name="Nishino A."/>
            <person name="Ugolini M."/>
            <person name="Chourrout P."/>
            <person name="Nishida H."/>
            <person name="Aasland R."/>
            <person name="Huzurbazar S."/>
            <person name="Westhof E."/>
            <person name="Delsuc F."/>
            <person name="Lehrach H."/>
            <person name="Reinhardt R."/>
            <person name="Weissenbach J."/>
            <person name="Roy S.W."/>
            <person name="Artiguenave F."/>
            <person name="Postlethwait J.H."/>
            <person name="Manak J.R."/>
            <person name="Thompson E.M."/>
            <person name="Jaillon O."/>
            <person name="Du Pasquier L."/>
            <person name="Boudinot P."/>
            <person name="Liberles D.A."/>
            <person name="Volff J.N."/>
            <person name="Philippe H."/>
            <person name="Lenhard B."/>
            <person name="Roest Crollius H."/>
            <person name="Wincker P."/>
            <person name="Chourrout D."/>
        </authorList>
    </citation>
    <scope>NUCLEOTIDE SEQUENCE [LARGE SCALE GENOMIC DNA]</scope>
</reference>
<protein>
    <recommendedName>
        <fullName evidence="4">Phospholipase A2 domain-containing protein</fullName>
    </recommendedName>
</protein>
<dbReference type="SUPFAM" id="SSF48619">
    <property type="entry name" value="Phospholipase A2, PLA2"/>
    <property type="match status" value="1"/>
</dbReference>
<keyword evidence="3" id="KW-1185">Reference proteome</keyword>
<evidence type="ECO:0000256" key="1">
    <source>
        <dbReference type="SAM" id="SignalP"/>
    </source>
</evidence>
<feature type="signal peptide" evidence="1">
    <location>
        <begin position="1"/>
        <end position="16"/>
    </location>
</feature>
<evidence type="ECO:0000313" key="3">
    <source>
        <dbReference type="Proteomes" id="UP000001307"/>
    </source>
</evidence>
<dbReference type="GO" id="GO:0050482">
    <property type="term" value="P:arachidonate secretion"/>
    <property type="evidence" value="ECO:0007669"/>
    <property type="project" value="InterPro"/>
</dbReference>
<dbReference type="EMBL" id="FN653021">
    <property type="protein sequence ID" value="CBY23459.1"/>
    <property type="molecule type" value="Genomic_DNA"/>
</dbReference>
<feature type="chain" id="PRO_5003192231" description="Phospholipase A2 domain-containing protein" evidence="1">
    <location>
        <begin position="17"/>
        <end position="262"/>
    </location>
</feature>
<organism evidence="2">
    <name type="scientific">Oikopleura dioica</name>
    <name type="common">Tunicate</name>
    <dbReference type="NCBI Taxonomy" id="34765"/>
    <lineage>
        <taxon>Eukaryota</taxon>
        <taxon>Metazoa</taxon>
        <taxon>Chordata</taxon>
        <taxon>Tunicata</taxon>
        <taxon>Appendicularia</taxon>
        <taxon>Copelata</taxon>
        <taxon>Oikopleuridae</taxon>
        <taxon>Oikopleura</taxon>
    </lineage>
</organism>
<dbReference type="Gene3D" id="1.20.90.10">
    <property type="entry name" value="Phospholipase A2 domain"/>
    <property type="match status" value="1"/>
</dbReference>
<keyword evidence="1" id="KW-0732">Signal</keyword>